<feature type="domain" description="PX" evidence="3">
    <location>
        <begin position="1"/>
        <end position="128"/>
    </location>
</feature>
<dbReference type="InterPro" id="IPR036871">
    <property type="entry name" value="PX_dom_sf"/>
</dbReference>
<dbReference type="Gene3D" id="3.30.1520.10">
    <property type="entry name" value="Phox-like domain"/>
    <property type="match status" value="1"/>
</dbReference>
<dbReference type="InterPro" id="IPR051866">
    <property type="entry name" value="Intracell_Sig-Traffick_Protein"/>
</dbReference>
<dbReference type="PROSITE" id="PS50195">
    <property type="entry name" value="PX"/>
    <property type="match status" value="1"/>
</dbReference>
<dbReference type="PROSITE" id="PS50011">
    <property type="entry name" value="PROTEIN_KINASE_DOM"/>
    <property type="match status" value="1"/>
</dbReference>
<evidence type="ECO:0000259" key="3">
    <source>
        <dbReference type="PROSITE" id="PS50195"/>
    </source>
</evidence>
<dbReference type="Pfam" id="PF00787">
    <property type="entry name" value="PX"/>
    <property type="match status" value="1"/>
</dbReference>
<feature type="domain" description="Protein kinase" evidence="2">
    <location>
        <begin position="624"/>
        <end position="923"/>
    </location>
</feature>
<reference evidence="4 5" key="1">
    <citation type="journal article" date="2017" name="Gigascience">
        <title>Genome sequence of the small brown planthopper, Laodelphax striatellus.</title>
        <authorList>
            <person name="Zhu J."/>
            <person name="Jiang F."/>
            <person name="Wang X."/>
            <person name="Yang P."/>
            <person name="Bao Y."/>
            <person name="Zhao W."/>
            <person name="Wang W."/>
            <person name="Lu H."/>
            <person name="Wang Q."/>
            <person name="Cui N."/>
            <person name="Li J."/>
            <person name="Chen X."/>
            <person name="Luo L."/>
            <person name="Yu J."/>
            <person name="Kang L."/>
            <person name="Cui F."/>
        </authorList>
    </citation>
    <scope>NUCLEOTIDE SEQUENCE [LARGE SCALE GENOMIC DNA]</scope>
    <source>
        <strain evidence="4">Lst14</strain>
    </source>
</reference>
<feature type="region of interest" description="Disordered" evidence="1">
    <location>
        <begin position="383"/>
        <end position="415"/>
    </location>
</feature>
<evidence type="ECO:0000313" key="5">
    <source>
        <dbReference type="Proteomes" id="UP000291343"/>
    </source>
</evidence>
<accession>A0A482WKV4</accession>
<dbReference type="SUPFAM" id="SSF64268">
    <property type="entry name" value="PX domain"/>
    <property type="match status" value="1"/>
</dbReference>
<dbReference type="FunCoup" id="A0A482WKV4">
    <property type="interactions" value="1203"/>
</dbReference>
<dbReference type="PANTHER" id="PTHR15508:SF9">
    <property type="entry name" value="SORTING NEXIN-15"/>
    <property type="match status" value="1"/>
</dbReference>
<gene>
    <name evidence="4" type="ORF">LSTR_LSTR003575</name>
</gene>
<evidence type="ECO:0000313" key="4">
    <source>
        <dbReference type="EMBL" id="RZF34165.1"/>
    </source>
</evidence>
<protein>
    <recommendedName>
        <fullName evidence="6">Protein kinase domain-containing protein</fullName>
    </recommendedName>
</protein>
<organism evidence="4 5">
    <name type="scientific">Laodelphax striatellus</name>
    <name type="common">Small brown planthopper</name>
    <name type="synonym">Delphax striatella</name>
    <dbReference type="NCBI Taxonomy" id="195883"/>
    <lineage>
        <taxon>Eukaryota</taxon>
        <taxon>Metazoa</taxon>
        <taxon>Ecdysozoa</taxon>
        <taxon>Arthropoda</taxon>
        <taxon>Hexapoda</taxon>
        <taxon>Insecta</taxon>
        <taxon>Pterygota</taxon>
        <taxon>Neoptera</taxon>
        <taxon>Paraneoptera</taxon>
        <taxon>Hemiptera</taxon>
        <taxon>Auchenorrhyncha</taxon>
        <taxon>Fulgoroidea</taxon>
        <taxon>Delphacidae</taxon>
        <taxon>Criomorphinae</taxon>
        <taxon>Laodelphax</taxon>
    </lineage>
</organism>
<dbReference type="GO" id="GO:0005524">
    <property type="term" value="F:ATP binding"/>
    <property type="evidence" value="ECO:0007669"/>
    <property type="project" value="InterPro"/>
</dbReference>
<evidence type="ECO:0000256" key="1">
    <source>
        <dbReference type="SAM" id="MobiDB-lite"/>
    </source>
</evidence>
<dbReference type="GO" id="GO:0035091">
    <property type="term" value="F:phosphatidylinositol binding"/>
    <property type="evidence" value="ECO:0007669"/>
    <property type="project" value="InterPro"/>
</dbReference>
<dbReference type="PANTHER" id="PTHR15508">
    <property type="entry name" value="RIBOSOMAL PROTEIN S6 KINASE"/>
    <property type="match status" value="1"/>
</dbReference>
<dbReference type="EMBL" id="QKKF02032524">
    <property type="protein sequence ID" value="RZF34165.1"/>
    <property type="molecule type" value="Genomic_DNA"/>
</dbReference>
<dbReference type="STRING" id="195883.A0A482WKV4"/>
<keyword evidence="5" id="KW-1185">Reference proteome</keyword>
<proteinExistence type="predicted"/>
<dbReference type="OrthoDB" id="1278353at2759"/>
<sequence length="939" mass="104513">MALKDDTWVRRFIVSDPVKHKKGFTLYKITSIVFPKKHPEAVTKIIVWKRYNDFKKLHKELKLKYQKLQLPDKFPPFVKAKFFRRFEDDVIEERRQAALVLLDFVAQHSALFTSEAFVKFFQCGYSVNNTTGSIDKIEPCYNSLLQPWALEDPFHPAAIFSGPIKKDENAVTNSEDDITSFTTDTDSAISSPLQSEDIAWGVDDNSPIHRSNLQASSNSSQPTACKIFSASLEKELIADNGSCSYLQVDDFSTINQSGTSKNKELRKEISLAQLWRPIDELRFYKVLAVYTKVMLVIDTRKDSLHVIKGLQKSPYPMLKDRGTVFPGLIPYMVQLHAVVETASFVYLVMQHVSSGKLWDYVTPYFPKYAPKICTRNASPIDEDPKSISVSQHSANTVTNSASKTIHGSKSSSSASSIDDFEFNSYADLIKDYTSAKKVNLDEDNTDHKVPISHSVSCGDKLIEKGDKTVVPNSASRDDTASKDNSSLYEQILNYSKSENSALNTLINKDDPLYQISDDLALFNLVANRLETGKTSSELAEKWGKLKDESTSDSVKKDNDCVENKVDSVKISKIKSSKSNTKLNEVDNVNTSVESPISCSKESKFNCDLLTCDDSVPDVHTASLVENAKRLLKSVDETLSKSESLMVRVKQDIILKESKLDEDTSAILSSSSVSSSSSLNNIENIQEDASNAHDKYNVIVHAENVDVVRTATPDLTGSPSSLRHLKAFVEYDMTRLHPGSPYSRAGSPVSSVSTDPEAHWWKMEEEGRGLKEDTVRRWAAQLLVALSALHNLGVICRDLNPENLLVHKGSVKLTYFCQFAGIEPPVNHKAIEKLYCAPEVTSIFPVTQAADWWSFGAILYELITGHSLASCRNGGFHGHTILYIPEGVSSEAGSLLKQLLQFNASERLCCGADGVEEIKAHPFFAGIDWIEIHNEGLTVD</sequence>
<dbReference type="InterPro" id="IPR001683">
    <property type="entry name" value="PX_dom"/>
</dbReference>
<dbReference type="InParanoid" id="A0A482WKV4"/>
<dbReference type="AlphaFoldDB" id="A0A482WKV4"/>
<feature type="compositionally biased region" description="Polar residues" evidence="1">
    <location>
        <begin position="387"/>
        <end position="399"/>
    </location>
</feature>
<dbReference type="InterPro" id="IPR011009">
    <property type="entry name" value="Kinase-like_dom_sf"/>
</dbReference>
<feature type="compositionally biased region" description="Low complexity" evidence="1">
    <location>
        <begin position="400"/>
        <end position="415"/>
    </location>
</feature>
<dbReference type="SMART" id="SM00312">
    <property type="entry name" value="PX"/>
    <property type="match status" value="1"/>
</dbReference>
<name>A0A482WKV4_LAOST</name>
<dbReference type="Proteomes" id="UP000291343">
    <property type="component" value="Unassembled WGS sequence"/>
</dbReference>
<dbReference type="InterPro" id="IPR000719">
    <property type="entry name" value="Prot_kinase_dom"/>
</dbReference>
<dbReference type="SMR" id="A0A482WKV4"/>
<dbReference type="GO" id="GO:0004672">
    <property type="term" value="F:protein kinase activity"/>
    <property type="evidence" value="ECO:0007669"/>
    <property type="project" value="InterPro"/>
</dbReference>
<dbReference type="Pfam" id="PF00069">
    <property type="entry name" value="Pkinase"/>
    <property type="match status" value="1"/>
</dbReference>
<dbReference type="Gene3D" id="1.10.510.10">
    <property type="entry name" value="Transferase(Phosphotransferase) domain 1"/>
    <property type="match status" value="1"/>
</dbReference>
<evidence type="ECO:0000259" key="2">
    <source>
        <dbReference type="PROSITE" id="PS50011"/>
    </source>
</evidence>
<dbReference type="SMART" id="SM00220">
    <property type="entry name" value="S_TKc"/>
    <property type="match status" value="1"/>
</dbReference>
<evidence type="ECO:0008006" key="6">
    <source>
        <dbReference type="Google" id="ProtNLM"/>
    </source>
</evidence>
<comment type="caution">
    <text evidence="4">The sequence shown here is derived from an EMBL/GenBank/DDBJ whole genome shotgun (WGS) entry which is preliminary data.</text>
</comment>
<dbReference type="SUPFAM" id="SSF56112">
    <property type="entry name" value="Protein kinase-like (PK-like)"/>
    <property type="match status" value="1"/>
</dbReference>